<evidence type="ECO:0000313" key="2">
    <source>
        <dbReference type="Proteomes" id="UP000245489"/>
    </source>
</evidence>
<name>A0A316EH65_9BACT</name>
<comment type="caution">
    <text evidence="1">The sequence shown here is derived from an EMBL/GenBank/DDBJ whole genome shotgun (WGS) entry which is preliminary data.</text>
</comment>
<keyword evidence="1" id="KW-0031">Aminopeptidase</keyword>
<accession>A0A316EH65</accession>
<dbReference type="Proteomes" id="UP000245489">
    <property type="component" value="Unassembled WGS sequence"/>
</dbReference>
<dbReference type="AlphaFoldDB" id="A0A316EH65"/>
<protein>
    <submittedName>
        <fullName evidence="1">Putative aminopeptidase</fullName>
    </submittedName>
</protein>
<keyword evidence="2" id="KW-1185">Reference proteome</keyword>
<dbReference type="OrthoDB" id="357991at2"/>
<organism evidence="1 2">
    <name type="scientific">Arcicella aurantiaca</name>
    <dbReference type="NCBI Taxonomy" id="591202"/>
    <lineage>
        <taxon>Bacteria</taxon>
        <taxon>Pseudomonadati</taxon>
        <taxon>Bacteroidota</taxon>
        <taxon>Cytophagia</taxon>
        <taxon>Cytophagales</taxon>
        <taxon>Flectobacillaceae</taxon>
        <taxon>Arcicella</taxon>
    </lineage>
</organism>
<proteinExistence type="predicted"/>
<sequence length="358" mass="42394">MFFYQQQIQNRRKKKRFLIAFLLILGFIVWQRDWCIYLYQQAKGGLDVAFNTRPLAEVLQDKNVPDSLKKRILYIQEIRKYAIDSLNLQDNPDVYQTLYDQQGKPLVHLLTVAERYKMEAKLFSFPLVSLFIGDFTYKGFFDSTLAVSEEKLWKNKGYDTEMGQAAAYSTLGWLPEPILSSMLYYSDGKLASLIIHEMTHGTVYVKNDHETSENLANFVGDYGAKRFLKYKYGSESDIYKKYVQGRIFRDKFIRHLNRGTLKLDSLYRNFKPNYSSKYKDSLKYALIEKIERSKDSIYAQLPNLPKYQFDKNNLPNNAYFVSFKTYNSKKNEFEIMFKDKFKGDFEAFLKYMKSKYNE</sequence>
<keyword evidence="1" id="KW-0378">Hydrolase</keyword>
<reference evidence="1 2" key="1">
    <citation type="submission" date="2018-05" db="EMBL/GenBank/DDBJ databases">
        <title>Genomic Encyclopedia of Archaeal and Bacterial Type Strains, Phase II (KMG-II): from individual species to whole genera.</title>
        <authorList>
            <person name="Goeker M."/>
        </authorList>
    </citation>
    <scope>NUCLEOTIDE SEQUENCE [LARGE SCALE GENOMIC DNA]</scope>
    <source>
        <strain evidence="1 2">DSM 22214</strain>
    </source>
</reference>
<dbReference type="Pfam" id="PF10023">
    <property type="entry name" value="Aminopep"/>
    <property type="match status" value="1"/>
</dbReference>
<dbReference type="GO" id="GO:0004177">
    <property type="term" value="F:aminopeptidase activity"/>
    <property type="evidence" value="ECO:0007669"/>
    <property type="project" value="UniProtKB-KW"/>
</dbReference>
<dbReference type="EMBL" id="QGGO01000001">
    <property type="protein sequence ID" value="PWK29414.1"/>
    <property type="molecule type" value="Genomic_DNA"/>
</dbReference>
<evidence type="ECO:0000313" key="1">
    <source>
        <dbReference type="EMBL" id="PWK29414.1"/>
    </source>
</evidence>
<dbReference type="RefSeq" id="WP_109741038.1">
    <property type="nucleotide sequence ID" value="NZ_QGGO01000001.1"/>
</dbReference>
<dbReference type="InterPro" id="IPR014553">
    <property type="entry name" value="Aminopept"/>
</dbReference>
<gene>
    <name evidence="1" type="ORF">LV89_00254</name>
</gene>
<keyword evidence="1" id="KW-0645">Protease</keyword>